<dbReference type="InterPro" id="IPR041622">
    <property type="entry name" value="SLATT_fungi"/>
</dbReference>
<dbReference type="AlphaFoldDB" id="A0A409VVB1"/>
<feature type="compositionally biased region" description="Polar residues" evidence="1">
    <location>
        <begin position="325"/>
        <end position="348"/>
    </location>
</feature>
<sequence>MASENLPSTRLSQPGYPQTLDEVPTSEGVPEASASEGGSRSTSHEDRRRLYVPRNSSFIDDLSRQPTASSIHSSPISIASHNRESFNVSTQELNEKGETSRNPFLSPPPAHLSPRSSLLQRRGTNDLPTSSKSYPVERKQATLASRLAPTIEHAQKARDDFAKRAKLHGYTLNAAIGLQVLLGSLTTGLSAAATSGKSAAVQTTILGGLSTIVASYLARARGSNEPELSNLRVKDLDQFIRDCQALSMDHGYDTTGRFDNDLRVKRERFEELLGNASGPGNATPLSAQVPAPEEGTGLFGGAEEVISPQSPRRNSRVVLAPRPSSGIQPSQTSVEKQDVDSANNSEQDLVNNDANQNLAASQPLSSNLPANAPSLGRQKTGTSRRPTAHEWTTQPTSQEKPYNAPLASRLQPTIDHAVSERDKYAIKAKWTGWVLNAAIGLQVLLGSLTTGLSAVATNGRSAAVNTTILGALTTIVASYLARARGSNEPELSISRTKDLDQFIRECEAFKLDYGYDTSGKYDDKLNAKRQRFEELLGNASG</sequence>
<dbReference type="Pfam" id="PF18142">
    <property type="entry name" value="SLATT_fungal"/>
    <property type="match status" value="2"/>
</dbReference>
<name>A0A409VVB1_9AGAR</name>
<accession>A0A409VVB1</accession>
<reference evidence="3 4" key="1">
    <citation type="journal article" date="2018" name="Evol. Lett.">
        <title>Horizontal gene cluster transfer increased hallucinogenic mushroom diversity.</title>
        <authorList>
            <person name="Reynolds H.T."/>
            <person name="Vijayakumar V."/>
            <person name="Gluck-Thaler E."/>
            <person name="Korotkin H.B."/>
            <person name="Matheny P.B."/>
            <person name="Slot J.C."/>
        </authorList>
    </citation>
    <scope>NUCLEOTIDE SEQUENCE [LARGE SCALE GENOMIC DNA]</scope>
    <source>
        <strain evidence="3 4">SRW20</strain>
    </source>
</reference>
<proteinExistence type="predicted"/>
<organism evidence="3 4">
    <name type="scientific">Gymnopilus dilepis</name>
    <dbReference type="NCBI Taxonomy" id="231916"/>
    <lineage>
        <taxon>Eukaryota</taxon>
        <taxon>Fungi</taxon>
        <taxon>Dikarya</taxon>
        <taxon>Basidiomycota</taxon>
        <taxon>Agaricomycotina</taxon>
        <taxon>Agaricomycetes</taxon>
        <taxon>Agaricomycetidae</taxon>
        <taxon>Agaricales</taxon>
        <taxon>Agaricineae</taxon>
        <taxon>Hymenogastraceae</taxon>
        <taxon>Gymnopilus</taxon>
    </lineage>
</organism>
<feature type="region of interest" description="Disordered" evidence="1">
    <location>
        <begin position="273"/>
        <end position="348"/>
    </location>
</feature>
<dbReference type="NCBIfam" id="NF033635">
    <property type="entry name" value="SLATT_fungal"/>
    <property type="match status" value="2"/>
</dbReference>
<dbReference type="EMBL" id="NHYE01005550">
    <property type="protein sequence ID" value="PPQ70180.1"/>
    <property type="molecule type" value="Genomic_DNA"/>
</dbReference>
<dbReference type="PANTHER" id="PTHR38793">
    <property type="entry name" value="SLATT_FUNGAL DOMAIN-CONTAINING PROTEIN-RELATED"/>
    <property type="match status" value="1"/>
</dbReference>
<feature type="region of interest" description="Disordered" evidence="1">
    <location>
        <begin position="1"/>
        <end position="136"/>
    </location>
</feature>
<dbReference type="InParanoid" id="A0A409VVB1"/>
<protein>
    <recommendedName>
        <fullName evidence="2">SMODS and SLOG-associating 2TM effector domain-containing protein</fullName>
    </recommendedName>
</protein>
<feature type="domain" description="SMODS and SLOG-associating 2TM effector" evidence="2">
    <location>
        <begin position="153"/>
        <end position="275"/>
    </location>
</feature>
<feature type="domain" description="SMODS and SLOG-associating 2TM effector" evidence="2">
    <location>
        <begin position="416"/>
        <end position="538"/>
    </location>
</feature>
<dbReference type="OrthoDB" id="3245801at2759"/>
<feature type="region of interest" description="Disordered" evidence="1">
    <location>
        <begin position="361"/>
        <end position="403"/>
    </location>
</feature>
<dbReference type="STRING" id="231916.A0A409VVB1"/>
<gene>
    <name evidence="3" type="ORF">CVT26_014456</name>
</gene>
<keyword evidence="4" id="KW-1185">Reference proteome</keyword>
<feature type="compositionally biased region" description="Polar residues" evidence="1">
    <location>
        <begin position="377"/>
        <end position="400"/>
    </location>
</feature>
<evidence type="ECO:0000259" key="2">
    <source>
        <dbReference type="Pfam" id="PF18142"/>
    </source>
</evidence>
<evidence type="ECO:0000256" key="1">
    <source>
        <dbReference type="SAM" id="MobiDB-lite"/>
    </source>
</evidence>
<evidence type="ECO:0000313" key="3">
    <source>
        <dbReference type="EMBL" id="PPQ70180.1"/>
    </source>
</evidence>
<feature type="compositionally biased region" description="Polar residues" evidence="1">
    <location>
        <begin position="1"/>
        <end position="16"/>
    </location>
</feature>
<dbReference type="PANTHER" id="PTHR38793:SF3">
    <property type="entry name" value="SMODS AND SLOG-ASSOCIATING 2TM EFFECTOR DOMAIN-CONTAINING PROTEIN"/>
    <property type="match status" value="1"/>
</dbReference>
<feature type="compositionally biased region" description="Low complexity" evidence="1">
    <location>
        <begin position="68"/>
        <end position="80"/>
    </location>
</feature>
<evidence type="ECO:0000313" key="4">
    <source>
        <dbReference type="Proteomes" id="UP000284706"/>
    </source>
</evidence>
<comment type="caution">
    <text evidence="3">The sequence shown here is derived from an EMBL/GenBank/DDBJ whole genome shotgun (WGS) entry which is preliminary data.</text>
</comment>
<dbReference type="Proteomes" id="UP000284706">
    <property type="component" value="Unassembled WGS sequence"/>
</dbReference>